<dbReference type="Proteomes" id="UP000494365">
    <property type="component" value="Unassembled WGS sequence"/>
</dbReference>
<protein>
    <recommendedName>
        <fullName evidence="4">UDP-glucose 4-epimerase</fullName>
    </recommendedName>
</protein>
<name>A0A6S7B713_9BURK</name>
<feature type="region of interest" description="Disordered" evidence="1">
    <location>
        <begin position="79"/>
        <end position="101"/>
    </location>
</feature>
<gene>
    <name evidence="2" type="ORF">LMG28614_02997</name>
</gene>
<dbReference type="RefSeq" id="WP_246279051.1">
    <property type="nucleotide sequence ID" value="NZ_CADIKK010000012.1"/>
</dbReference>
<dbReference type="AlphaFoldDB" id="A0A6S7B713"/>
<feature type="compositionally biased region" description="Polar residues" evidence="1">
    <location>
        <begin position="79"/>
        <end position="92"/>
    </location>
</feature>
<keyword evidence="3" id="KW-1185">Reference proteome</keyword>
<proteinExistence type="predicted"/>
<dbReference type="EMBL" id="CADIKK010000012">
    <property type="protein sequence ID" value="CAB3789771.1"/>
    <property type="molecule type" value="Genomic_DNA"/>
</dbReference>
<sequence length="101" mass="11198">MTLSGKVCDGHWSVSVVTHPAPGGFDCSIQLSHTTAEGVFTHEFRHDTIFPSEREAVLAGLREGMVWVQLKMSKTLSVQATDDTQRNSQETCHASIRRNDQ</sequence>
<evidence type="ECO:0008006" key="4">
    <source>
        <dbReference type="Google" id="ProtNLM"/>
    </source>
</evidence>
<reference evidence="2 3" key="1">
    <citation type="submission" date="2020-04" db="EMBL/GenBank/DDBJ databases">
        <authorList>
            <person name="De Canck E."/>
        </authorList>
    </citation>
    <scope>NUCLEOTIDE SEQUENCE [LARGE SCALE GENOMIC DNA]</scope>
    <source>
        <strain evidence="2 3">LMG 28614</strain>
    </source>
</reference>
<evidence type="ECO:0000313" key="3">
    <source>
        <dbReference type="Proteomes" id="UP000494365"/>
    </source>
</evidence>
<organism evidence="2 3">
    <name type="scientific">Paraburkholderia ultramafica</name>
    <dbReference type="NCBI Taxonomy" id="1544867"/>
    <lineage>
        <taxon>Bacteria</taxon>
        <taxon>Pseudomonadati</taxon>
        <taxon>Pseudomonadota</taxon>
        <taxon>Betaproteobacteria</taxon>
        <taxon>Burkholderiales</taxon>
        <taxon>Burkholderiaceae</taxon>
        <taxon>Paraburkholderia</taxon>
    </lineage>
</organism>
<evidence type="ECO:0000256" key="1">
    <source>
        <dbReference type="SAM" id="MobiDB-lite"/>
    </source>
</evidence>
<evidence type="ECO:0000313" key="2">
    <source>
        <dbReference type="EMBL" id="CAB3789771.1"/>
    </source>
</evidence>
<accession>A0A6S7B713</accession>